<dbReference type="RefSeq" id="WP_070134120.1">
    <property type="nucleotide sequence ID" value="NZ_MAYS01000134.1"/>
</dbReference>
<evidence type="ECO:0000313" key="4">
    <source>
        <dbReference type="Proteomes" id="UP000244334"/>
    </source>
</evidence>
<organism evidence="1 3">
    <name type="scientific">Candidatus Erwinia dacicola</name>
    <dbReference type="NCBI Taxonomy" id="252393"/>
    <lineage>
        <taxon>Bacteria</taxon>
        <taxon>Pseudomonadati</taxon>
        <taxon>Pseudomonadota</taxon>
        <taxon>Gammaproteobacteria</taxon>
        <taxon>Enterobacterales</taxon>
        <taxon>Erwiniaceae</taxon>
        <taxon>Erwinia</taxon>
    </lineage>
</organism>
<dbReference type="EMBL" id="LJAM02000035">
    <property type="protein sequence ID" value="RAP72428.1"/>
    <property type="molecule type" value="Genomic_DNA"/>
</dbReference>
<gene>
    <name evidence="2" type="ORF">ACZ87_00739</name>
    <name evidence="1" type="ORF">BBW68_06730</name>
</gene>
<name>A0A1E7Z2V6_9GAMM</name>
<accession>A0A1E7Z2V6</accession>
<evidence type="ECO:0000313" key="1">
    <source>
        <dbReference type="EMBL" id="OFC63102.1"/>
    </source>
</evidence>
<sequence length="64" mass="7298">MYKLFITCNNVITGETLTYESARGYKSAGKAMKETRKIVEDITCHGEYADDNEYTVTVRKVKRG</sequence>
<dbReference type="AlphaFoldDB" id="A0A1E7Z2V6"/>
<dbReference type="Proteomes" id="UP000243534">
    <property type="component" value="Unassembled WGS sequence"/>
</dbReference>
<reference evidence="2 4" key="2">
    <citation type="submission" date="2018-04" db="EMBL/GenBank/DDBJ databases">
        <title>Genomes of the Obligate Erwinia dacicola and Facultative Enterobacter sp. OLF Endosymbionts of the Olive Fruit fly, Bactrocera oleae.</title>
        <authorList>
            <person name="Estes A.M."/>
            <person name="Hearn D.J."/>
            <person name="Agarwal S."/>
            <person name="Pierson E.A."/>
            <person name="Dunning-Hotopp J.C."/>
        </authorList>
    </citation>
    <scope>NUCLEOTIDE SEQUENCE [LARGE SCALE GENOMIC DNA]</scope>
    <source>
        <strain evidence="2 4">Oroville</strain>
    </source>
</reference>
<reference evidence="1 3" key="1">
    <citation type="submission" date="2016-07" db="EMBL/GenBank/DDBJ databases">
        <authorList>
            <person name="Yuval B."/>
        </authorList>
    </citation>
    <scope>NUCLEOTIDE SEQUENCE [LARGE SCALE GENOMIC DNA]</scope>
    <source>
        <strain evidence="1 3">IL</strain>
    </source>
</reference>
<dbReference type="EMBL" id="MAYS01000134">
    <property type="protein sequence ID" value="OFC63102.1"/>
    <property type="molecule type" value="Genomic_DNA"/>
</dbReference>
<evidence type="ECO:0000313" key="2">
    <source>
        <dbReference type="EMBL" id="RAP72428.1"/>
    </source>
</evidence>
<comment type="caution">
    <text evidence="1">The sequence shown here is derived from an EMBL/GenBank/DDBJ whole genome shotgun (WGS) entry which is preliminary data.</text>
</comment>
<protein>
    <submittedName>
        <fullName evidence="1">Uncharacterized protein</fullName>
    </submittedName>
</protein>
<proteinExistence type="predicted"/>
<keyword evidence="4" id="KW-1185">Reference proteome</keyword>
<evidence type="ECO:0000313" key="3">
    <source>
        <dbReference type="Proteomes" id="UP000243534"/>
    </source>
</evidence>
<dbReference type="Proteomes" id="UP000244334">
    <property type="component" value="Unassembled WGS sequence"/>
</dbReference>